<sequence>MPTYHQIGISSSPRTRLFWGAFAIVFTLAAASPAAFFMFRPAEETYQNKNPKTSSPLRAGGNAPSGQLARDDDGDGLKNWEEALFRTDPANSDTDADGTPDNEEITQNRDPLKKGPDDKNAESADDTGTAEESAPNVTSQFMQRAADSLAPLLAQQQYGGAIDASDFASVASSLPTPDPVAVLGPIPKITKRDLVISDRNGPAAAKEYFNAVYAVYEQTFVTLTEDDLTILAAAAKTNDPSQLKKIDAVIAAFDESIRGVKKIPVPAGYEDFAIRELSYLLKSRRMVEILRNTETDPLAAIVIAPARIALMKEVRQFHQNTKQSLAAAGITFAPGEKGYTFFE</sequence>
<dbReference type="Proteomes" id="UP000176705">
    <property type="component" value="Unassembled WGS sequence"/>
</dbReference>
<feature type="compositionally biased region" description="Basic and acidic residues" evidence="1">
    <location>
        <begin position="106"/>
        <end position="122"/>
    </location>
</feature>
<name>A0A1G2LCA1_9BACT</name>
<keyword evidence="2" id="KW-1133">Transmembrane helix</keyword>
<gene>
    <name evidence="3" type="ORF">A3B37_01370</name>
</gene>
<feature type="compositionally biased region" description="Polar residues" evidence="1">
    <location>
        <begin position="46"/>
        <end position="56"/>
    </location>
</feature>
<feature type="region of interest" description="Disordered" evidence="1">
    <location>
        <begin position="46"/>
        <end position="135"/>
    </location>
</feature>
<dbReference type="EMBL" id="MHQS01000006">
    <property type="protein sequence ID" value="OHA09174.1"/>
    <property type="molecule type" value="Genomic_DNA"/>
</dbReference>
<keyword evidence="2" id="KW-0472">Membrane</keyword>
<dbReference type="AlphaFoldDB" id="A0A1G2LCA1"/>
<evidence type="ECO:0000313" key="4">
    <source>
        <dbReference type="Proteomes" id="UP000176705"/>
    </source>
</evidence>
<proteinExistence type="predicted"/>
<feature type="compositionally biased region" description="Acidic residues" evidence="1">
    <location>
        <begin position="94"/>
        <end position="104"/>
    </location>
</feature>
<accession>A0A1G2LCA1</accession>
<reference evidence="3 4" key="1">
    <citation type="journal article" date="2016" name="Nat. Commun.">
        <title>Thousands of microbial genomes shed light on interconnected biogeochemical processes in an aquifer system.</title>
        <authorList>
            <person name="Anantharaman K."/>
            <person name="Brown C.T."/>
            <person name="Hug L.A."/>
            <person name="Sharon I."/>
            <person name="Castelle C.J."/>
            <person name="Probst A.J."/>
            <person name="Thomas B.C."/>
            <person name="Singh A."/>
            <person name="Wilkins M.J."/>
            <person name="Karaoz U."/>
            <person name="Brodie E.L."/>
            <person name="Williams K.H."/>
            <person name="Hubbard S.S."/>
            <person name="Banfield J.F."/>
        </authorList>
    </citation>
    <scope>NUCLEOTIDE SEQUENCE [LARGE SCALE GENOMIC DNA]</scope>
</reference>
<protein>
    <submittedName>
        <fullName evidence="3">Uncharacterized protein</fullName>
    </submittedName>
</protein>
<evidence type="ECO:0000256" key="2">
    <source>
        <dbReference type="SAM" id="Phobius"/>
    </source>
</evidence>
<evidence type="ECO:0000256" key="1">
    <source>
        <dbReference type="SAM" id="MobiDB-lite"/>
    </source>
</evidence>
<keyword evidence="2" id="KW-0812">Transmembrane</keyword>
<feature type="compositionally biased region" description="Basic and acidic residues" evidence="1">
    <location>
        <begin position="69"/>
        <end position="85"/>
    </location>
</feature>
<organism evidence="3 4">
    <name type="scientific">Candidatus Sungbacteria bacterium RIFCSPLOWO2_01_FULL_59_16</name>
    <dbReference type="NCBI Taxonomy" id="1802280"/>
    <lineage>
        <taxon>Bacteria</taxon>
        <taxon>Candidatus Sungiibacteriota</taxon>
    </lineage>
</organism>
<feature type="transmembrane region" description="Helical" evidence="2">
    <location>
        <begin position="17"/>
        <end position="39"/>
    </location>
</feature>
<comment type="caution">
    <text evidence="3">The sequence shown here is derived from an EMBL/GenBank/DDBJ whole genome shotgun (WGS) entry which is preliminary data.</text>
</comment>
<dbReference type="STRING" id="1802280.A3B37_01370"/>
<evidence type="ECO:0000313" key="3">
    <source>
        <dbReference type="EMBL" id="OHA09174.1"/>
    </source>
</evidence>